<dbReference type="SUPFAM" id="SSF46955">
    <property type="entry name" value="Putative DNA-binding domain"/>
    <property type="match status" value="1"/>
</dbReference>
<dbReference type="EMBL" id="JACGWX010000006">
    <property type="protein sequence ID" value="MBA8848749.1"/>
    <property type="molecule type" value="Genomic_DNA"/>
</dbReference>
<evidence type="ECO:0000313" key="3">
    <source>
        <dbReference type="Proteomes" id="UP000585905"/>
    </source>
</evidence>
<evidence type="ECO:0000259" key="1">
    <source>
        <dbReference type="Pfam" id="PF13411"/>
    </source>
</evidence>
<dbReference type="InterPro" id="IPR000551">
    <property type="entry name" value="MerR-type_HTH_dom"/>
</dbReference>
<dbReference type="InterPro" id="IPR009061">
    <property type="entry name" value="DNA-bd_dom_put_sf"/>
</dbReference>
<gene>
    <name evidence="2" type="ORF">FHX53_002359</name>
</gene>
<dbReference type="AlphaFoldDB" id="A0A839E7X8"/>
<keyword evidence="3" id="KW-1185">Reference proteome</keyword>
<organism evidence="2 3">
    <name type="scientific">Microcella alkalica</name>
    <dbReference type="NCBI Taxonomy" id="355930"/>
    <lineage>
        <taxon>Bacteria</taxon>
        <taxon>Bacillati</taxon>
        <taxon>Actinomycetota</taxon>
        <taxon>Actinomycetes</taxon>
        <taxon>Micrococcales</taxon>
        <taxon>Microbacteriaceae</taxon>
        <taxon>Microcella</taxon>
    </lineage>
</organism>
<protein>
    <submittedName>
        <fullName evidence="2">Uncharacterized protein (DUF433 family)</fullName>
    </submittedName>
</protein>
<dbReference type="Gene3D" id="1.10.1660.10">
    <property type="match status" value="1"/>
</dbReference>
<reference evidence="2 3" key="1">
    <citation type="submission" date="2020-07" db="EMBL/GenBank/DDBJ databases">
        <title>Sequencing the genomes of 1000 actinobacteria strains.</title>
        <authorList>
            <person name="Klenk H.-P."/>
        </authorList>
    </citation>
    <scope>NUCLEOTIDE SEQUENCE [LARGE SCALE GENOMIC DNA]</scope>
    <source>
        <strain evidence="2 3">DSM 19663</strain>
    </source>
</reference>
<comment type="caution">
    <text evidence="2">The sequence shown here is derived from an EMBL/GenBank/DDBJ whole genome shotgun (WGS) entry which is preliminary data.</text>
</comment>
<sequence length="205" mass="22441">MSFPIPLASKMSGASIHQLAYWRNTGVLVPEIESAKPPFLYSFRDIVALRTLAWLRGDHPLQLIRRSLDTLRELDMVEHPSSYKLIKLGKSIGVHLEGEHAVDIAKQPGQSTVGTLADVFAEFETIRQRKVDPLLRPREGVEVNPSRLGGWPTITGTRIPYDLVAALVGDGSVLPEDVGDFYPGVSAQAARDALDFDQSVKGSVA</sequence>
<dbReference type="GO" id="GO:0003677">
    <property type="term" value="F:DNA binding"/>
    <property type="evidence" value="ECO:0007669"/>
    <property type="project" value="InterPro"/>
</dbReference>
<dbReference type="Pfam" id="PF04255">
    <property type="entry name" value="DUF433"/>
    <property type="match status" value="1"/>
</dbReference>
<accession>A0A839E7X8</accession>
<dbReference type="RefSeq" id="WP_182491510.1">
    <property type="nucleotide sequence ID" value="NZ_BAAAOV010000011.1"/>
</dbReference>
<evidence type="ECO:0000313" key="2">
    <source>
        <dbReference type="EMBL" id="MBA8848749.1"/>
    </source>
</evidence>
<dbReference type="InterPro" id="IPR007367">
    <property type="entry name" value="DUF433"/>
</dbReference>
<name>A0A839E7X8_9MICO</name>
<dbReference type="InterPro" id="IPR036388">
    <property type="entry name" value="WH-like_DNA-bd_sf"/>
</dbReference>
<dbReference type="GO" id="GO:0006355">
    <property type="term" value="P:regulation of DNA-templated transcription"/>
    <property type="evidence" value="ECO:0007669"/>
    <property type="project" value="InterPro"/>
</dbReference>
<dbReference type="Pfam" id="PF13411">
    <property type="entry name" value="MerR_1"/>
    <property type="match status" value="1"/>
</dbReference>
<dbReference type="SUPFAM" id="SSF46689">
    <property type="entry name" value="Homeodomain-like"/>
    <property type="match status" value="1"/>
</dbReference>
<feature type="domain" description="HTH merR-type" evidence="1">
    <location>
        <begin position="8"/>
        <end position="67"/>
    </location>
</feature>
<dbReference type="Gene3D" id="1.10.10.10">
    <property type="entry name" value="Winged helix-like DNA-binding domain superfamily/Winged helix DNA-binding domain"/>
    <property type="match status" value="1"/>
</dbReference>
<dbReference type="InterPro" id="IPR009057">
    <property type="entry name" value="Homeodomain-like_sf"/>
</dbReference>
<dbReference type="Proteomes" id="UP000585905">
    <property type="component" value="Unassembled WGS sequence"/>
</dbReference>
<proteinExistence type="predicted"/>